<sequence length="69" mass="7965">MRRRKYDTKAYTTIIPESDDWSQISEALVLDDPSPHPLWGRHEDGAIGDSPDKFAHGTRNQIYKIIIQL</sequence>
<name>A0AAU9TJ93_EUPED</name>
<organism evidence="1 2">
    <name type="scientific">Euphydryas editha</name>
    <name type="common">Edith's checkerspot</name>
    <dbReference type="NCBI Taxonomy" id="104508"/>
    <lineage>
        <taxon>Eukaryota</taxon>
        <taxon>Metazoa</taxon>
        <taxon>Ecdysozoa</taxon>
        <taxon>Arthropoda</taxon>
        <taxon>Hexapoda</taxon>
        <taxon>Insecta</taxon>
        <taxon>Pterygota</taxon>
        <taxon>Neoptera</taxon>
        <taxon>Endopterygota</taxon>
        <taxon>Lepidoptera</taxon>
        <taxon>Glossata</taxon>
        <taxon>Ditrysia</taxon>
        <taxon>Papilionoidea</taxon>
        <taxon>Nymphalidae</taxon>
        <taxon>Nymphalinae</taxon>
        <taxon>Euphydryas</taxon>
    </lineage>
</organism>
<proteinExistence type="predicted"/>
<reference evidence="1" key="1">
    <citation type="submission" date="2022-03" db="EMBL/GenBank/DDBJ databases">
        <authorList>
            <person name="Tunstrom K."/>
        </authorList>
    </citation>
    <scope>NUCLEOTIDE SEQUENCE</scope>
</reference>
<protein>
    <submittedName>
        <fullName evidence="1">Uncharacterized protein</fullName>
    </submittedName>
</protein>
<evidence type="ECO:0000313" key="2">
    <source>
        <dbReference type="Proteomes" id="UP001153954"/>
    </source>
</evidence>
<dbReference type="EMBL" id="CAKOGL010000005">
    <property type="protein sequence ID" value="CAH2085997.1"/>
    <property type="molecule type" value="Genomic_DNA"/>
</dbReference>
<evidence type="ECO:0000313" key="1">
    <source>
        <dbReference type="EMBL" id="CAH2085997.1"/>
    </source>
</evidence>
<dbReference type="Proteomes" id="UP001153954">
    <property type="component" value="Unassembled WGS sequence"/>
</dbReference>
<keyword evidence="2" id="KW-1185">Reference proteome</keyword>
<accession>A0AAU9TJ93</accession>
<comment type="caution">
    <text evidence="1">The sequence shown here is derived from an EMBL/GenBank/DDBJ whole genome shotgun (WGS) entry which is preliminary data.</text>
</comment>
<gene>
    <name evidence="1" type="ORF">EEDITHA_LOCUS2426</name>
</gene>
<dbReference type="AlphaFoldDB" id="A0AAU9TJ93"/>